<name>A0AAE1H083_9NEOP</name>
<feature type="compositionally biased region" description="Basic and acidic residues" evidence="1">
    <location>
        <begin position="216"/>
        <end position="226"/>
    </location>
</feature>
<organism evidence="2 3">
    <name type="scientific">Frankliniella fusca</name>
    <dbReference type="NCBI Taxonomy" id="407009"/>
    <lineage>
        <taxon>Eukaryota</taxon>
        <taxon>Metazoa</taxon>
        <taxon>Ecdysozoa</taxon>
        <taxon>Arthropoda</taxon>
        <taxon>Hexapoda</taxon>
        <taxon>Insecta</taxon>
        <taxon>Pterygota</taxon>
        <taxon>Neoptera</taxon>
        <taxon>Paraneoptera</taxon>
        <taxon>Thysanoptera</taxon>
        <taxon>Terebrantia</taxon>
        <taxon>Thripoidea</taxon>
        <taxon>Thripidae</taxon>
        <taxon>Frankliniella</taxon>
    </lineage>
</organism>
<dbReference type="AlphaFoldDB" id="A0AAE1H083"/>
<accession>A0AAE1H083</accession>
<gene>
    <name evidence="2" type="ORF">KUF71_021658</name>
</gene>
<keyword evidence="3" id="KW-1185">Reference proteome</keyword>
<feature type="compositionally biased region" description="Basic residues" evidence="1">
    <location>
        <begin position="133"/>
        <end position="144"/>
    </location>
</feature>
<evidence type="ECO:0000256" key="1">
    <source>
        <dbReference type="SAM" id="MobiDB-lite"/>
    </source>
</evidence>
<proteinExistence type="predicted"/>
<comment type="caution">
    <text evidence="2">The sequence shown here is derived from an EMBL/GenBank/DDBJ whole genome shotgun (WGS) entry which is preliminary data.</text>
</comment>
<reference evidence="2" key="1">
    <citation type="submission" date="2021-07" db="EMBL/GenBank/DDBJ databases">
        <authorList>
            <person name="Catto M.A."/>
            <person name="Jacobson A."/>
            <person name="Kennedy G."/>
            <person name="Labadie P."/>
            <person name="Hunt B.G."/>
            <person name="Srinivasan R."/>
        </authorList>
    </citation>
    <scope>NUCLEOTIDE SEQUENCE</scope>
    <source>
        <strain evidence="2">PL_HMW_Pooled</strain>
        <tissue evidence="2">Head</tissue>
    </source>
</reference>
<sequence length="226" mass="24772">MQQFGGARLLYDSLLSAGFSGGLETGAGTLEGHLMSPRCDKQLRRMADNADYCGRTFRYVGSWAYSAAEPRPLRCVQKTRLGRTSRRGGSRLVGQGRGPPQRDLLNRTGLCTDFLSEGTLRRQVMDAVAGGAVHRHPRPRRQVAHRLSGGPQRTRKRLNSSSRPGHRPVIIPRPAIPGQNKERGVVVAHRRHHLTPPHPVPSRPAPPRPASQASVKFDELPRGSGA</sequence>
<feature type="region of interest" description="Disordered" evidence="1">
    <location>
        <begin position="81"/>
        <end position="105"/>
    </location>
</feature>
<feature type="region of interest" description="Disordered" evidence="1">
    <location>
        <begin position="130"/>
        <end position="226"/>
    </location>
</feature>
<evidence type="ECO:0000313" key="2">
    <source>
        <dbReference type="EMBL" id="KAK3912088.1"/>
    </source>
</evidence>
<protein>
    <submittedName>
        <fullName evidence="2">Altered inheritance of mitochondria protein 21</fullName>
    </submittedName>
</protein>
<reference evidence="2" key="2">
    <citation type="journal article" date="2023" name="BMC Genomics">
        <title>Pest status, molecular evolution, and epigenetic factors derived from the genome assembly of Frankliniella fusca, a thysanopteran phytovirus vector.</title>
        <authorList>
            <person name="Catto M.A."/>
            <person name="Labadie P.E."/>
            <person name="Jacobson A.L."/>
            <person name="Kennedy G.G."/>
            <person name="Srinivasan R."/>
            <person name="Hunt B.G."/>
        </authorList>
    </citation>
    <scope>NUCLEOTIDE SEQUENCE</scope>
    <source>
        <strain evidence="2">PL_HMW_Pooled</strain>
    </source>
</reference>
<dbReference type="Proteomes" id="UP001219518">
    <property type="component" value="Unassembled WGS sequence"/>
</dbReference>
<evidence type="ECO:0000313" key="3">
    <source>
        <dbReference type="Proteomes" id="UP001219518"/>
    </source>
</evidence>
<feature type="compositionally biased region" description="Pro residues" evidence="1">
    <location>
        <begin position="196"/>
        <end position="209"/>
    </location>
</feature>
<dbReference type="EMBL" id="JAHWGI010000289">
    <property type="protein sequence ID" value="KAK3912088.1"/>
    <property type="molecule type" value="Genomic_DNA"/>
</dbReference>